<dbReference type="GO" id="GO:0035845">
    <property type="term" value="P:photoreceptor cell outer segment organization"/>
    <property type="evidence" value="ECO:0000318"/>
    <property type="project" value="GO_Central"/>
</dbReference>
<dbReference type="Gene3D" id="3.10.20.230">
    <property type="entry name" value="Doublecortin domain"/>
    <property type="match status" value="2"/>
</dbReference>
<feature type="compositionally biased region" description="Low complexity" evidence="6">
    <location>
        <begin position="1593"/>
        <end position="1603"/>
    </location>
</feature>
<dbReference type="InterPro" id="IPR003533">
    <property type="entry name" value="Doublecortin_dom"/>
</dbReference>
<feature type="compositionally biased region" description="Polar residues" evidence="6">
    <location>
        <begin position="1120"/>
        <end position="1139"/>
    </location>
</feature>
<feature type="region of interest" description="Disordered" evidence="6">
    <location>
        <begin position="456"/>
        <end position="480"/>
    </location>
</feature>
<feature type="compositionally biased region" description="Acidic residues" evidence="6">
    <location>
        <begin position="2272"/>
        <end position="2283"/>
    </location>
</feature>
<dbReference type="Proteomes" id="UP000001038">
    <property type="component" value="Chromosome 2"/>
</dbReference>
<feature type="compositionally biased region" description="Basic and acidic residues" evidence="6">
    <location>
        <begin position="1334"/>
        <end position="1344"/>
    </location>
</feature>
<feature type="compositionally biased region" description="Basic and acidic residues" evidence="6">
    <location>
        <begin position="687"/>
        <end position="701"/>
    </location>
</feature>
<dbReference type="STRING" id="8090.ENSORLP00000044476"/>
<evidence type="ECO:0000256" key="6">
    <source>
        <dbReference type="SAM" id="MobiDB-lite"/>
    </source>
</evidence>
<feature type="compositionally biased region" description="Polar residues" evidence="6">
    <location>
        <begin position="955"/>
        <end position="965"/>
    </location>
</feature>
<dbReference type="Ensembl" id="ENSORLT00000027557.1">
    <property type="protein sequence ID" value="ENSORLP00000044476.1"/>
    <property type="gene ID" value="ENSORLG00000025838.1"/>
</dbReference>
<evidence type="ECO:0000256" key="3">
    <source>
        <dbReference type="ARBA" id="ARBA00022490"/>
    </source>
</evidence>
<keyword evidence="3" id="KW-0963">Cytoplasm</keyword>
<reference evidence="8 9" key="1">
    <citation type="journal article" date="2007" name="Nature">
        <title>The medaka draft genome and insights into vertebrate genome evolution.</title>
        <authorList>
            <person name="Kasahara M."/>
            <person name="Naruse K."/>
            <person name="Sasaki S."/>
            <person name="Nakatani Y."/>
            <person name="Qu W."/>
            <person name="Ahsan B."/>
            <person name="Yamada T."/>
            <person name="Nagayasu Y."/>
            <person name="Doi K."/>
            <person name="Kasai Y."/>
            <person name="Jindo T."/>
            <person name="Kobayashi D."/>
            <person name="Shimada A."/>
            <person name="Toyoda A."/>
            <person name="Kuroki Y."/>
            <person name="Fujiyama A."/>
            <person name="Sasaki T."/>
            <person name="Shimizu A."/>
            <person name="Asakawa S."/>
            <person name="Shimizu N."/>
            <person name="Hashimoto S."/>
            <person name="Yang J."/>
            <person name="Lee Y."/>
            <person name="Matsushima K."/>
            <person name="Sugano S."/>
            <person name="Sakaizumi M."/>
            <person name="Narita T."/>
            <person name="Ohishi K."/>
            <person name="Haga S."/>
            <person name="Ohta F."/>
            <person name="Nomoto H."/>
            <person name="Nogata K."/>
            <person name="Morishita T."/>
            <person name="Endo T."/>
            <person name="Shin-I T."/>
            <person name="Takeda H."/>
            <person name="Morishita S."/>
            <person name="Kohara Y."/>
        </authorList>
    </citation>
    <scope>NUCLEOTIDE SEQUENCE [LARGE SCALE GENOMIC DNA]</scope>
    <source>
        <strain evidence="8 9">Hd-rR</strain>
    </source>
</reference>
<feature type="region of interest" description="Disordered" evidence="6">
    <location>
        <begin position="1"/>
        <end position="23"/>
    </location>
</feature>
<feature type="compositionally biased region" description="Basic and acidic residues" evidence="6">
    <location>
        <begin position="934"/>
        <end position="954"/>
    </location>
</feature>
<dbReference type="KEGG" id="ola:105355838"/>
<feature type="compositionally biased region" description="Basic and acidic residues" evidence="6">
    <location>
        <begin position="1905"/>
        <end position="1928"/>
    </location>
</feature>
<dbReference type="Pfam" id="PF03607">
    <property type="entry name" value="DCX"/>
    <property type="match status" value="2"/>
</dbReference>
<feature type="compositionally biased region" description="Basic and acidic residues" evidence="6">
    <location>
        <begin position="2489"/>
        <end position="2499"/>
    </location>
</feature>
<evidence type="ECO:0000313" key="8">
    <source>
        <dbReference type="Ensembl" id="ENSORLP00000044476.1"/>
    </source>
</evidence>
<sequence length="2499" mass="271646">MHSAQTILWDSKHPPKHAPLPTTYSHHSHVIAAPPAKRITFYKSGDSQFGGVRMAIHKRSFKCFDALLDDLSQKVPLPFGVRVVTTPRGTHTIKHLEQLQDGGCYLCSDRRHVKPINMELVGKHQGAWHHHNRRPQRPEALPATPPGHMRIPYRPRRILLVKNSEPGLRRSIVLNRRSIRSLKAFLDEASEVMAFHVRKLYTAEGRRIDSVQSLMTCPGVLVCVGREAFSPMLINYIRKTSDEKLPGLTSKSPGLGPRTPGNGARSPATQGVRSPPHGAQSRASEYDEGNESKKNVNFGLETKKSIIHPRSDSSNRSTRFSMSSEKSFGIYSQGKPAIMNDDIEKRVLVNKDGTLSLEMRVRFHLQNDETIQWSTQIKKSPSLTTESCPLSQAQQHYLQQGQSESCSDPDSGSCEGVDISSQSLQCALGNHCPCCYHKEEQKFDMWENPAHSLKHAPIPPPRASNPPTMRRTCSSSSSSSCSSRRVIRCRAHHSKPPDGSGSEQSQLVQQEMCMTEEVEHRVELAPDGDTQVEVCKVSRCCSRTELVAMDTSLRPLSGKSVEGDLMTGEDDNRSLSAVSSSSRILQSLKEDQDDEDEDLPPSASQCCHREEPSPSPTPQQNENTSVVSAKMGNSTKSRSHIENGDKRSGAGSAASSCHCGAASPLSKVGADEVERSSTSNRSQSRTPKLEEVAAVKEEEVMRPGSGRSSNKRLSASSHKSSEASVCPHCGGCKRGVGYNSNNRASKMSDRTCSPPESPSPDKESENDGHDREEGSLSPSSAKSNKSHRSDCHNISSAASGKAEERSPRALSSQSNLSRKSHKSKCSSEAAIVLPRDEAEGENITERPVSSVSNKSGASVKSHKSSCLSNNQPAEEEADKRASSSLSVKSNGSTISQKAGSVLSQKSSKSDLSKSRTSHNTTFSHCAKVTSSSEIKGEKPMEDVTDKKEEKEVQERTASVMSWKSNLSDRSHGSSKYSVPAQSKIDKDVEQRATSQMSGKLSIKSTKSSKCTDIEKMSSPTLNIGKEPEESQALEAEAQQRPESGMSDKSGSSLSCKSASSAKTHHSKAEVDRSHSATSVRSHTSTKSRRSNHSATDLNDAEVPSVEINPEEKEMEEHLESQSLKSGISNKNLSSSNIVTIKTPEEVDFEENISKERPASNLSGKSSVSSAFSHKSNHKRPAEISVVETPDAGEHVDNSAPKSNSSHGQTLSPRRRTASRSYSPKDQDLSSRRSWSPAQQSLPNPNAGETRGTSALSVHSISSTKSGRSKCCCSAASKQEKTEKEDGETDNGISEVFEQAVSTVSTSPKRLRKGSGSTAQPLSRTSSGSVSLGLPEDHDTADSDSGKSNASFHSNNDSKVKSRSRTVPKNSEGVGRAGSTVSQKSNGNNRISNSSHNPSGVDIPTIEVPREGGYGEEQEAERPSSKVTIKSNQSKKSCCSCDAKAADRTPETESVKSISTTSKKDTKTSASISGSAKVRNKSPASASEKQDQDSRPNSEARSSTVNSQSSCSRRPQTAASMQSESKDAPKQSKEKKDGVKSDDLITIKSHNTKSEDGSINKSSSHGKDIHGKSSSPCPLHNSRPGSKVDAGSESTLSKSLSAADLLKESMATARQHRQPSESSRSKPRSETSERCPSRRDSKDPDGMLELTPACLPNASPNEVVSDWLRSIPVDSSMLALSSELHYEEEDQTLQKIEETLGEETVKEEVSPEDERENGDNGVEEEHDKDGECQAAEGEKGPGPPSGDSKRASLSKNWQSSAAVMKVLLGSSLGRCRSLPEVSPVYGRRLSFSARGLLDCLAQLQLLEPAVNSSNQKERKQQYDEIMSILQSLWLTEPMDGGEKKAKGAPPEQVTPPRSSSGVGMSSGSGGSAKDNGNQGGDQAAATQIEDEAPGKIIEEEEEEENVESRDKPEETPNKDTAEEPAKNEEQSPDPDSLDSPKSNENPSSSDKNSTNDSSKSATDTEKETLDDSQSATRPPLSKRQSQDPDPVWVLNLLSKLEKQFINHYSDAMAEFKVRWDLDDSLILDTMISELRDEVSRRIQDSIKREIKKIQGRAGRGGRSPRPPQLANLSRESTMTERRRRMLKVMKNQSVKTADSVSDEETAGEFSDQRSEDEYCPCDACVLKKMATRPFKKNPLAADAPVMMEFDLLKILQMKKTPLPAPVKALQPAEKDDESMAADQEGGNLEVVEEEEEYETKEDIKANVVLEETIPEEDEEEAEEETEKEMQQEEETSGQEETSEHAEDEDPAECTCHSAEDEEEAEEASTCTDNGEETGEGDTGENDGNTGTGEEEEDDDKETVKNATSCDEEPEDDSPTKNAENEESTLLEDGKEENVSTSAEAEDEDDGEDGTGEAESPEDGGDSEEQEEVSEEDRASVKKSCVNPASCVTEGEEADAEDSDDSKQQSDTGAEESGRDEEDKEEDASEDLVEEFKPEEESEEQACGKKKKDEALLHQMTKTSVESQPGSMEEVDNHQEIPVGNKRNHPPAKDGQESDDS</sequence>
<feature type="compositionally biased region" description="Basic and acidic residues" evidence="6">
    <location>
        <begin position="1109"/>
        <end position="1119"/>
    </location>
</feature>
<dbReference type="PANTHER" id="PTHR23005">
    <property type="entry name" value="RETINITIS PIGMENTOSA 1 PROTEIN"/>
    <property type="match status" value="1"/>
</dbReference>
<protein>
    <recommendedName>
        <fullName evidence="7">Doublecortin domain-containing protein</fullName>
    </recommendedName>
</protein>
<feature type="compositionally biased region" description="Low complexity" evidence="6">
    <location>
        <begin position="705"/>
        <end position="724"/>
    </location>
</feature>
<evidence type="ECO:0000256" key="2">
    <source>
        <dbReference type="ARBA" id="ARBA00004496"/>
    </source>
</evidence>
<evidence type="ECO:0000259" key="7">
    <source>
        <dbReference type="PROSITE" id="PS50309"/>
    </source>
</evidence>
<dbReference type="GeneID" id="105355838"/>
<feature type="compositionally biased region" description="Polar residues" evidence="6">
    <location>
        <begin position="918"/>
        <end position="933"/>
    </location>
</feature>
<feature type="compositionally biased region" description="Polar residues" evidence="6">
    <location>
        <begin position="1199"/>
        <end position="1211"/>
    </location>
</feature>
<reference evidence="8" key="2">
    <citation type="submission" date="2025-08" db="UniProtKB">
        <authorList>
            <consortium name="Ensembl"/>
        </authorList>
    </citation>
    <scope>IDENTIFICATION</scope>
    <source>
        <strain evidence="8">Hd-rR</strain>
    </source>
</reference>
<feature type="compositionally biased region" description="Acidic residues" evidence="6">
    <location>
        <begin position="2342"/>
        <end position="2373"/>
    </location>
</feature>
<gene>
    <name evidence="8" type="primary">rp1l1a</name>
</gene>
<feature type="region of interest" description="Disordered" evidence="6">
    <location>
        <begin position="2052"/>
        <end position="2112"/>
    </location>
</feature>
<feature type="compositionally biased region" description="Low complexity" evidence="6">
    <location>
        <begin position="314"/>
        <end position="324"/>
    </location>
</feature>
<dbReference type="SUPFAM" id="SSF89837">
    <property type="entry name" value="Doublecortin (DC)"/>
    <property type="match status" value="2"/>
</dbReference>
<evidence type="ECO:0000313" key="9">
    <source>
        <dbReference type="Proteomes" id="UP000001038"/>
    </source>
</evidence>
<feature type="compositionally biased region" description="Basic and acidic residues" evidence="6">
    <location>
        <begin position="301"/>
        <end position="313"/>
    </location>
</feature>
<feature type="compositionally biased region" description="Low complexity" evidence="6">
    <location>
        <begin position="1162"/>
        <end position="1173"/>
    </location>
</feature>
<feature type="compositionally biased region" description="Basic and acidic residues" evidence="6">
    <location>
        <begin position="1622"/>
        <end position="1644"/>
    </location>
</feature>
<feature type="compositionally biased region" description="Polar residues" evidence="6">
    <location>
        <begin position="2458"/>
        <end position="2468"/>
    </location>
</feature>
<feature type="compositionally biased region" description="Low complexity" evidence="6">
    <location>
        <begin position="465"/>
        <end position="480"/>
    </location>
</feature>
<feature type="compositionally biased region" description="Polar residues" evidence="6">
    <location>
        <begin position="1378"/>
        <end position="1397"/>
    </location>
</feature>
<dbReference type="SMART" id="SM00537">
    <property type="entry name" value="DCX"/>
    <property type="match status" value="2"/>
</dbReference>
<feature type="region of interest" description="Disordered" evidence="6">
    <location>
        <begin position="127"/>
        <end position="148"/>
    </location>
</feature>
<dbReference type="InParanoid" id="A0A3B3IKL0"/>
<dbReference type="Bgee" id="ENSORLG00000025838">
    <property type="expression patterns" value="Expressed in animal zygote and 4 other cell types or tissues"/>
</dbReference>
<dbReference type="GO" id="GO:0005930">
    <property type="term" value="C:axoneme"/>
    <property type="evidence" value="ECO:0000318"/>
    <property type="project" value="GO_Central"/>
</dbReference>
<feature type="compositionally biased region" description="Acidic residues" evidence="6">
    <location>
        <begin position="2416"/>
        <end position="2442"/>
    </location>
</feature>
<feature type="compositionally biased region" description="Polar residues" evidence="6">
    <location>
        <begin position="991"/>
        <end position="1008"/>
    </location>
</feature>
<feature type="compositionally biased region" description="Polar residues" evidence="6">
    <location>
        <begin position="1250"/>
        <end position="1265"/>
    </location>
</feature>
<feature type="region of interest" description="Disordered" evidence="6">
    <location>
        <begin position="244"/>
        <end position="326"/>
    </location>
</feature>
<evidence type="ECO:0000256" key="1">
    <source>
        <dbReference type="ARBA" id="ARBA00004316"/>
    </source>
</evidence>
<feature type="compositionally biased region" description="Polar residues" evidence="6">
    <location>
        <begin position="1231"/>
        <end position="1243"/>
    </location>
</feature>
<dbReference type="OrthoDB" id="9895813at2759"/>
<dbReference type="GO" id="GO:0060041">
    <property type="term" value="P:retina development in camera-type eye"/>
    <property type="evidence" value="ECO:0000318"/>
    <property type="project" value="GO_Central"/>
</dbReference>
<feature type="compositionally biased region" description="Basic and acidic residues" evidence="6">
    <location>
        <begin position="1443"/>
        <end position="1453"/>
    </location>
</feature>
<feature type="compositionally biased region" description="Basic and acidic residues" evidence="6">
    <location>
        <begin position="1722"/>
        <end position="1738"/>
    </location>
</feature>
<feature type="compositionally biased region" description="Acidic residues" evidence="6">
    <location>
        <begin position="1709"/>
        <end position="1721"/>
    </location>
</feature>
<comment type="subcellular location">
    <subcellularLocation>
        <location evidence="1">Cell projection</location>
    </subcellularLocation>
    <subcellularLocation>
        <location evidence="2">Cytoplasm</location>
    </subcellularLocation>
</comment>
<evidence type="ECO:0000256" key="4">
    <source>
        <dbReference type="ARBA" id="ARBA00022737"/>
    </source>
</evidence>
<reference evidence="8" key="3">
    <citation type="submission" date="2025-09" db="UniProtKB">
        <authorList>
            <consortium name="Ensembl"/>
        </authorList>
    </citation>
    <scope>IDENTIFICATION</scope>
    <source>
        <strain evidence="8">Hd-rR</strain>
    </source>
</reference>
<dbReference type="GeneTree" id="ENSGT00940000154242"/>
<feature type="compositionally biased region" description="Low complexity" evidence="6">
    <location>
        <begin position="649"/>
        <end position="663"/>
    </location>
</feature>
<feature type="region of interest" description="Disordered" evidence="6">
    <location>
        <begin position="1835"/>
        <end position="1986"/>
    </location>
</feature>
<feature type="region of interest" description="Disordered" evidence="6">
    <location>
        <begin position="2168"/>
        <end position="2499"/>
    </location>
</feature>
<organism evidence="8 9">
    <name type="scientific">Oryzias latipes</name>
    <name type="common">Japanese rice fish</name>
    <name type="synonym">Japanese killifish</name>
    <dbReference type="NCBI Taxonomy" id="8090"/>
    <lineage>
        <taxon>Eukaryota</taxon>
        <taxon>Metazoa</taxon>
        <taxon>Chordata</taxon>
        <taxon>Craniata</taxon>
        <taxon>Vertebrata</taxon>
        <taxon>Euteleostomi</taxon>
        <taxon>Actinopterygii</taxon>
        <taxon>Neopterygii</taxon>
        <taxon>Teleostei</taxon>
        <taxon>Neoteleostei</taxon>
        <taxon>Acanthomorphata</taxon>
        <taxon>Ovalentaria</taxon>
        <taxon>Atherinomorphae</taxon>
        <taxon>Beloniformes</taxon>
        <taxon>Adrianichthyidae</taxon>
        <taxon>Oryziinae</taxon>
        <taxon>Oryzias</taxon>
    </lineage>
</organism>
<feature type="region of interest" description="Disordered" evidence="6">
    <location>
        <begin position="556"/>
        <end position="1659"/>
    </location>
</feature>
<feature type="compositionally biased region" description="Low complexity" evidence="6">
    <location>
        <begin position="676"/>
        <end position="686"/>
    </location>
</feature>
<dbReference type="GO" id="GO:0032391">
    <property type="term" value="C:photoreceptor connecting cilium"/>
    <property type="evidence" value="ECO:0000318"/>
    <property type="project" value="GO_Central"/>
</dbReference>
<feature type="compositionally biased region" description="Low complexity" evidence="6">
    <location>
        <begin position="1030"/>
        <end position="1061"/>
    </location>
</feature>
<feature type="domain" description="Doublecortin" evidence="7">
    <location>
        <begin position="156"/>
        <end position="235"/>
    </location>
</feature>
<dbReference type="CTD" id="101882236"/>
<accession>A0A3B3IKL0</accession>
<feature type="compositionally biased region" description="Basic and acidic residues" evidence="6">
    <location>
        <begin position="1523"/>
        <end position="1544"/>
    </location>
</feature>
<dbReference type="GO" id="GO:0035082">
    <property type="term" value="P:axoneme assembly"/>
    <property type="evidence" value="ECO:0000318"/>
    <property type="project" value="GO_Central"/>
</dbReference>
<feature type="compositionally biased region" description="Polar residues" evidence="6">
    <location>
        <begin position="847"/>
        <end position="872"/>
    </location>
</feature>
<dbReference type="GO" id="GO:0035556">
    <property type="term" value="P:intracellular signal transduction"/>
    <property type="evidence" value="ECO:0007669"/>
    <property type="project" value="InterPro"/>
</dbReference>
<feature type="compositionally biased region" description="Basic and acidic residues" evidence="6">
    <location>
        <begin position="639"/>
        <end position="648"/>
    </location>
</feature>
<feature type="compositionally biased region" description="Polar residues" evidence="6">
    <location>
        <begin position="1498"/>
        <end position="1522"/>
    </location>
</feature>
<keyword evidence="4" id="KW-0677">Repeat</keyword>
<dbReference type="PROSITE" id="PS50309">
    <property type="entry name" value="DC"/>
    <property type="match status" value="2"/>
</dbReference>
<feature type="compositionally biased region" description="Low complexity" evidence="6">
    <location>
        <begin position="574"/>
        <end position="587"/>
    </location>
</feature>
<feature type="compositionally biased region" description="Polar residues" evidence="6">
    <location>
        <begin position="618"/>
        <end position="636"/>
    </location>
</feature>
<feature type="compositionally biased region" description="Polar residues" evidence="6">
    <location>
        <begin position="1314"/>
        <end position="1329"/>
    </location>
</feature>
<feature type="compositionally biased region" description="Basic and acidic residues" evidence="6">
    <location>
        <begin position="759"/>
        <end position="774"/>
    </location>
</feature>
<keyword evidence="5" id="KW-0966">Cell projection</keyword>
<feature type="compositionally biased region" description="Acidic residues" evidence="6">
    <location>
        <begin position="2392"/>
        <end position="2402"/>
    </location>
</feature>
<dbReference type="PANTHER" id="PTHR23005:SF3">
    <property type="entry name" value="RETINITIS PIGMENTOSA 1-LIKE 1 PROTEIN"/>
    <property type="match status" value="1"/>
</dbReference>
<dbReference type="InterPro" id="IPR036572">
    <property type="entry name" value="Doublecortin_dom_sf"/>
</dbReference>
<feature type="compositionally biased region" description="Polar residues" evidence="6">
    <location>
        <begin position="2089"/>
        <end position="2098"/>
    </location>
</feature>
<dbReference type="FunFam" id="3.10.20.230:FF:000006">
    <property type="entry name" value="Oxygen-regulated protein 1"/>
    <property type="match status" value="1"/>
</dbReference>
<feature type="compositionally biased region" description="Acidic residues" evidence="6">
    <location>
        <begin position="2211"/>
        <end position="2236"/>
    </location>
</feature>
<evidence type="ECO:0000256" key="5">
    <source>
        <dbReference type="ARBA" id="ARBA00023273"/>
    </source>
</evidence>
<feature type="compositionally biased region" description="Basic and acidic residues" evidence="6">
    <location>
        <begin position="1487"/>
        <end position="1497"/>
    </location>
</feature>
<name>A0A3B3IKL0_ORYLA</name>
<feature type="compositionally biased region" description="Basic and acidic residues" evidence="6">
    <location>
        <begin position="1698"/>
        <end position="1708"/>
    </location>
</feature>
<feature type="compositionally biased region" description="Acidic residues" evidence="6">
    <location>
        <begin position="2189"/>
        <end position="2198"/>
    </location>
</feature>
<feature type="compositionally biased region" description="Polar residues" evidence="6">
    <location>
        <begin position="882"/>
        <end position="898"/>
    </location>
</feature>
<feature type="domain" description="Doublecortin" evidence="7">
    <location>
        <begin position="37"/>
        <end position="119"/>
    </location>
</feature>
<feature type="compositionally biased region" description="Low complexity" evidence="6">
    <location>
        <begin position="1946"/>
        <end position="1960"/>
    </location>
</feature>
<keyword evidence="9" id="KW-1185">Reference proteome</keyword>
<proteinExistence type="predicted"/>
<feature type="region of interest" description="Disordered" evidence="6">
    <location>
        <begin position="1698"/>
        <end position="1755"/>
    </location>
</feature>
<feature type="compositionally biased region" description="Polar residues" evidence="6">
    <location>
        <begin position="1345"/>
        <end position="1356"/>
    </location>
</feature>
<dbReference type="GO" id="GO:0045494">
    <property type="term" value="P:photoreceptor cell maintenance"/>
    <property type="evidence" value="ECO:0000318"/>
    <property type="project" value="GO_Central"/>
</dbReference>